<proteinExistence type="inferred from homology"/>
<dbReference type="Pfam" id="PF00561">
    <property type="entry name" value="Abhydrolase_1"/>
    <property type="match status" value="1"/>
</dbReference>
<keyword evidence="4" id="KW-1185">Reference proteome</keyword>
<dbReference type="Proteomes" id="UP000192758">
    <property type="component" value="Unassembled WGS sequence"/>
</dbReference>
<protein>
    <submittedName>
        <fullName evidence="3">Hydr2</fullName>
    </submittedName>
</protein>
<name>A0A1W0E4A3_9MICR</name>
<dbReference type="Gene3D" id="3.40.50.1820">
    <property type="entry name" value="alpha/beta hydrolase"/>
    <property type="match status" value="1"/>
</dbReference>
<dbReference type="AlphaFoldDB" id="A0A1W0E4A3"/>
<evidence type="ECO:0000256" key="1">
    <source>
        <dbReference type="ARBA" id="ARBA00010884"/>
    </source>
</evidence>
<comment type="caution">
    <text evidence="3">The sequence shown here is derived from an EMBL/GenBank/DDBJ whole genome shotgun (WGS) entry which is preliminary data.</text>
</comment>
<dbReference type="SUPFAM" id="SSF53474">
    <property type="entry name" value="alpha/beta-Hydrolases"/>
    <property type="match status" value="1"/>
</dbReference>
<dbReference type="STRING" id="646526.A0A1W0E4A3"/>
<organism evidence="3 4">
    <name type="scientific">Ecytonucleospora hepatopenaei</name>
    <dbReference type="NCBI Taxonomy" id="646526"/>
    <lineage>
        <taxon>Eukaryota</taxon>
        <taxon>Fungi</taxon>
        <taxon>Fungi incertae sedis</taxon>
        <taxon>Microsporidia</taxon>
        <taxon>Enterocytozoonidae</taxon>
        <taxon>Ecytonucleospora</taxon>
    </lineage>
</organism>
<accession>A0A1W0E4A3</accession>
<dbReference type="PANTHER" id="PTHR10794">
    <property type="entry name" value="ABHYDROLASE DOMAIN-CONTAINING PROTEIN"/>
    <property type="match status" value="1"/>
</dbReference>
<feature type="domain" description="AB hydrolase-1" evidence="2">
    <location>
        <begin position="137"/>
        <end position="363"/>
    </location>
</feature>
<sequence>MLITILLLGFLLFYISRIRKPIIHSSNQRMQQLAFSLIFPMIIFNSGVLQSLIQHLPTCYILCSAKKSVITLKISPGVEVVVEKFENVFFDEPISFMFRWLKVLYNVFLRITGCFYFRTNVSKAKALVKAIQKEINVIIMHGLGGSSESNHVVSMANMFLRKRCRVFCINARGVKGKLETTEFTHFGLTKDLHVLSQYVIENYEGSLFYIGFSQGANITTKFMGEYSNSRVMGAVSVCNPFDFLAIERKMKERYGFIRSLAYNFMLTVFKDHLKAVLKREFEGDDIREIVEEMINEKILNYKDIDAFLEDVSSEKYIEKIDKPILFINADDDPVIPVDVIPREKILKNTNAVLVTMQGGHLGFKSIFMTSTVENIVRDYFMQIQLTN</sequence>
<dbReference type="GO" id="GO:0047372">
    <property type="term" value="F:monoacylglycerol lipase activity"/>
    <property type="evidence" value="ECO:0007669"/>
    <property type="project" value="TreeGrafter"/>
</dbReference>
<dbReference type="InterPro" id="IPR000073">
    <property type="entry name" value="AB_hydrolase_1"/>
</dbReference>
<dbReference type="PANTHER" id="PTHR10794:SF63">
    <property type="entry name" value="ALPHA_BETA HYDROLASE 1, ISOFORM A"/>
    <property type="match status" value="1"/>
</dbReference>
<comment type="similarity">
    <text evidence="1">Belongs to the AB hydrolase superfamily. AB hydrolase 4 family.</text>
</comment>
<evidence type="ECO:0000259" key="2">
    <source>
        <dbReference type="Pfam" id="PF00561"/>
    </source>
</evidence>
<dbReference type="GO" id="GO:0034338">
    <property type="term" value="F:short-chain carboxylesterase activity"/>
    <property type="evidence" value="ECO:0007669"/>
    <property type="project" value="TreeGrafter"/>
</dbReference>
<dbReference type="OrthoDB" id="5954035at2759"/>
<dbReference type="InterPro" id="IPR029058">
    <property type="entry name" value="AB_hydrolase_fold"/>
</dbReference>
<reference evidence="3 4" key="1">
    <citation type="journal article" date="2017" name="Environ. Microbiol.">
        <title>Decay of the glycolytic pathway and adaptation to intranuclear parasitism within Enterocytozoonidae microsporidia.</title>
        <authorList>
            <person name="Wiredu Boakye D."/>
            <person name="Jaroenlak P."/>
            <person name="Prachumwat A."/>
            <person name="Williams T.A."/>
            <person name="Bateman K.S."/>
            <person name="Itsathitphaisarn O."/>
            <person name="Sritunyalucksana K."/>
            <person name="Paszkiewicz K.H."/>
            <person name="Moore K.A."/>
            <person name="Stentiford G.D."/>
            <person name="Williams B.A."/>
        </authorList>
    </citation>
    <scope>NUCLEOTIDE SEQUENCE [LARGE SCALE GENOMIC DNA]</scope>
    <source>
        <strain evidence="3 4">TH1</strain>
    </source>
</reference>
<evidence type="ECO:0000313" key="3">
    <source>
        <dbReference type="EMBL" id="OQS54042.1"/>
    </source>
</evidence>
<dbReference type="EMBL" id="MNPJ01000023">
    <property type="protein sequence ID" value="OQS54042.1"/>
    <property type="molecule type" value="Genomic_DNA"/>
</dbReference>
<dbReference type="VEuPathDB" id="MicrosporidiaDB:EHP00_1698"/>
<evidence type="ECO:0000313" key="4">
    <source>
        <dbReference type="Proteomes" id="UP000192758"/>
    </source>
</evidence>
<dbReference type="InterPro" id="IPR050960">
    <property type="entry name" value="AB_hydrolase_4_sf"/>
</dbReference>
<gene>
    <name evidence="3" type="primary">Hydr2</name>
    <name evidence="3" type="ORF">EHP00_1698</name>
</gene>